<keyword evidence="2" id="KW-1133">Transmembrane helix</keyword>
<evidence type="ECO:0000313" key="3">
    <source>
        <dbReference type="EMBL" id="MDY5153843.1"/>
    </source>
</evidence>
<reference evidence="3" key="1">
    <citation type="submission" date="2023-10" db="EMBL/GenBank/DDBJ databases">
        <title>Whole Genome based description of the genera Actinobaculum and Actinotignum reveals a complex phylogenetic relationship within the species included in the genus Actinotignum.</title>
        <authorList>
            <person name="Jensen C.S."/>
            <person name="Dargis R."/>
            <person name="Kemp M."/>
            <person name="Christensen J.J."/>
        </authorList>
    </citation>
    <scope>NUCLEOTIDE SEQUENCE</scope>
    <source>
        <strain evidence="3">Actinobaculum_suis_CCUG19206T</strain>
    </source>
</reference>
<feature type="transmembrane region" description="Helical" evidence="2">
    <location>
        <begin position="62"/>
        <end position="83"/>
    </location>
</feature>
<dbReference type="EMBL" id="JAWNFU010000004">
    <property type="protein sequence ID" value="MDY5153843.1"/>
    <property type="molecule type" value="Genomic_DNA"/>
</dbReference>
<dbReference type="AlphaFoldDB" id="A0AAW9HIS9"/>
<accession>A0AAW9HIS9</accession>
<sequence length="119" mass="13058">MCEKPGKKKERTPLMSPEAAQAPAMQEFGDKPAGDKQAEEKTESSMTPEEIEEMKHVMRMRLLIAFVFGLVLMVLLFFAGRMLREHIDSAALGGDLSLYSYAVQASASGDSFPGPARYG</sequence>
<keyword evidence="2" id="KW-0472">Membrane</keyword>
<name>A0AAW9HIS9_9ACTO</name>
<keyword evidence="2" id="KW-0812">Transmembrane</keyword>
<evidence type="ECO:0000256" key="1">
    <source>
        <dbReference type="SAM" id="MobiDB-lite"/>
    </source>
</evidence>
<evidence type="ECO:0000313" key="4">
    <source>
        <dbReference type="Proteomes" id="UP001273799"/>
    </source>
</evidence>
<feature type="compositionally biased region" description="Basic residues" evidence="1">
    <location>
        <begin position="1"/>
        <end position="10"/>
    </location>
</feature>
<dbReference type="RefSeq" id="WP_143021718.1">
    <property type="nucleotide sequence ID" value="NZ_FNAU01000001.1"/>
</dbReference>
<evidence type="ECO:0000256" key="2">
    <source>
        <dbReference type="SAM" id="Phobius"/>
    </source>
</evidence>
<dbReference type="Proteomes" id="UP001273799">
    <property type="component" value="Unassembled WGS sequence"/>
</dbReference>
<protein>
    <submittedName>
        <fullName evidence="3">Uncharacterized protein</fullName>
    </submittedName>
</protein>
<feature type="region of interest" description="Disordered" evidence="1">
    <location>
        <begin position="1"/>
        <end position="50"/>
    </location>
</feature>
<feature type="compositionally biased region" description="Basic and acidic residues" evidence="1">
    <location>
        <begin position="28"/>
        <end position="43"/>
    </location>
</feature>
<comment type="caution">
    <text evidence="3">The sequence shown here is derived from an EMBL/GenBank/DDBJ whole genome shotgun (WGS) entry which is preliminary data.</text>
</comment>
<gene>
    <name evidence="3" type="ORF">R6G71_07300</name>
</gene>
<organism evidence="3 4">
    <name type="scientific">Actinobaculum suis</name>
    <dbReference type="NCBI Taxonomy" id="1657"/>
    <lineage>
        <taxon>Bacteria</taxon>
        <taxon>Bacillati</taxon>
        <taxon>Actinomycetota</taxon>
        <taxon>Actinomycetes</taxon>
        <taxon>Actinomycetales</taxon>
        <taxon>Actinomycetaceae</taxon>
        <taxon>Actinobaculum</taxon>
    </lineage>
</organism>
<proteinExistence type="predicted"/>